<protein>
    <submittedName>
        <fullName evidence="5">Branched-chain amino acid transport system substrate-binding protein</fullName>
    </submittedName>
</protein>
<organism evidence="5 6">
    <name type="scientific">Pusillimonas noertemannii</name>
    <dbReference type="NCBI Taxonomy" id="305977"/>
    <lineage>
        <taxon>Bacteria</taxon>
        <taxon>Pseudomonadati</taxon>
        <taxon>Pseudomonadota</taxon>
        <taxon>Betaproteobacteria</taxon>
        <taxon>Burkholderiales</taxon>
        <taxon>Alcaligenaceae</taxon>
        <taxon>Pusillimonas</taxon>
    </lineage>
</organism>
<dbReference type="InterPro" id="IPR028081">
    <property type="entry name" value="Leu-bd"/>
</dbReference>
<dbReference type="Gene3D" id="3.40.50.2300">
    <property type="match status" value="2"/>
</dbReference>
<dbReference type="PANTHER" id="PTHR30483">
    <property type="entry name" value="LEUCINE-SPECIFIC-BINDING PROTEIN"/>
    <property type="match status" value="1"/>
</dbReference>
<evidence type="ECO:0000256" key="1">
    <source>
        <dbReference type="ARBA" id="ARBA00010062"/>
    </source>
</evidence>
<evidence type="ECO:0000256" key="3">
    <source>
        <dbReference type="SAM" id="SignalP"/>
    </source>
</evidence>
<proteinExistence type="inferred from homology"/>
<evidence type="ECO:0000259" key="4">
    <source>
        <dbReference type="Pfam" id="PF13458"/>
    </source>
</evidence>
<feature type="signal peptide" evidence="3">
    <location>
        <begin position="1"/>
        <end position="21"/>
    </location>
</feature>
<dbReference type="PANTHER" id="PTHR30483:SF6">
    <property type="entry name" value="PERIPLASMIC BINDING PROTEIN OF ABC TRANSPORTER FOR NATURAL AMINO ACIDS"/>
    <property type="match status" value="1"/>
</dbReference>
<comment type="caution">
    <text evidence="5">The sequence shown here is derived from an EMBL/GenBank/DDBJ whole genome shotgun (WGS) entry which is preliminary data.</text>
</comment>
<feature type="domain" description="Leucine-binding protein" evidence="4">
    <location>
        <begin position="23"/>
        <end position="359"/>
    </location>
</feature>
<dbReference type="EMBL" id="QEKO01000002">
    <property type="protein sequence ID" value="PVY62700.1"/>
    <property type="molecule type" value="Genomic_DNA"/>
</dbReference>
<evidence type="ECO:0000313" key="5">
    <source>
        <dbReference type="EMBL" id="PVY62700.1"/>
    </source>
</evidence>
<accession>A0A2U1CNW1</accession>
<evidence type="ECO:0000256" key="2">
    <source>
        <dbReference type="ARBA" id="ARBA00022729"/>
    </source>
</evidence>
<dbReference type="SUPFAM" id="SSF53822">
    <property type="entry name" value="Periplasmic binding protein-like I"/>
    <property type="match status" value="1"/>
</dbReference>
<comment type="similarity">
    <text evidence="1">Belongs to the leucine-binding protein family.</text>
</comment>
<gene>
    <name evidence="5" type="ORF">C7440_2195</name>
</gene>
<reference evidence="5 6" key="1">
    <citation type="submission" date="2018-04" db="EMBL/GenBank/DDBJ databases">
        <title>Genomic Encyclopedia of Type Strains, Phase IV (KMG-IV): sequencing the most valuable type-strain genomes for metagenomic binning, comparative biology and taxonomic classification.</title>
        <authorList>
            <person name="Goeker M."/>
        </authorList>
    </citation>
    <scope>NUCLEOTIDE SEQUENCE [LARGE SCALE GENOMIC DNA]</scope>
    <source>
        <strain evidence="5 6">DSM 10065</strain>
    </source>
</reference>
<name>A0A2U1CNW1_9BURK</name>
<dbReference type="InterPro" id="IPR051010">
    <property type="entry name" value="BCAA_transport"/>
</dbReference>
<dbReference type="Proteomes" id="UP000246145">
    <property type="component" value="Unassembled WGS sequence"/>
</dbReference>
<keyword evidence="2 3" id="KW-0732">Signal</keyword>
<keyword evidence="6" id="KW-1185">Reference proteome</keyword>
<feature type="chain" id="PRO_5015669748" evidence="3">
    <location>
        <begin position="22"/>
        <end position="391"/>
    </location>
</feature>
<dbReference type="Pfam" id="PF13458">
    <property type="entry name" value="Peripla_BP_6"/>
    <property type="match status" value="1"/>
</dbReference>
<dbReference type="InterPro" id="IPR028082">
    <property type="entry name" value="Peripla_BP_I"/>
</dbReference>
<dbReference type="STRING" id="1231391.GCA_000308195_00725"/>
<sequence length="391" mass="42122">MLKSLGAAILGLALAQPMAQAQEIKVGFIASLSGSQATLGRDLLDGFQLGVESVGGKLGGLPTEVLVRDDQGKPDAGAQAAQKLVERDRVSIVTGINLSNVLLAAVPRVLDADGIYLSINAGPSELAGKGCNSHFFSVAHQNDTVPETMGIHLNDLGIKNLYVMAPNFAAGKDMIAGLKRTFKGNIVAEIYTQFGQLDYSAELAKLRSVETDALFVFYPGGMGVNFFKQLDQAGLKGKIPVYTVFSTDQDTLPGIGDAALGLESTAYWSENLDNPLNKQFVQDFEKTYKRIPSPRAAMGYDGARLIDAALKQNGGQFKSADEFAKALHSVDFKSIRGNFKFDSNNFPIQDYYLLKVEKDDQGRLVNKVIKTIATDYADSYVGQCKLSKAKS</sequence>
<dbReference type="AlphaFoldDB" id="A0A2U1CNW1"/>
<dbReference type="RefSeq" id="WP_243410884.1">
    <property type="nucleotide sequence ID" value="NZ_JACCEX010000002.1"/>
</dbReference>
<evidence type="ECO:0000313" key="6">
    <source>
        <dbReference type="Proteomes" id="UP000246145"/>
    </source>
</evidence>
<dbReference type="CDD" id="cd06359">
    <property type="entry name" value="PBP1_Nba-like"/>
    <property type="match status" value="1"/>
</dbReference>